<dbReference type="InterPro" id="IPR017441">
    <property type="entry name" value="Protein_kinase_ATP_BS"/>
</dbReference>
<evidence type="ECO:0000256" key="11">
    <source>
        <dbReference type="SAM" id="MobiDB-lite"/>
    </source>
</evidence>
<keyword evidence="6 9" id="KW-0067">ATP-binding</keyword>
<evidence type="ECO:0000259" key="12">
    <source>
        <dbReference type="PROSITE" id="PS50011"/>
    </source>
</evidence>
<dbReference type="PROSITE" id="PS50011">
    <property type="entry name" value="PROTEIN_KINASE_DOM"/>
    <property type="match status" value="1"/>
</dbReference>
<evidence type="ECO:0000313" key="14">
    <source>
        <dbReference type="Proteomes" id="UP001201812"/>
    </source>
</evidence>
<comment type="catalytic activity">
    <reaction evidence="7">
        <text>L-threonyl-[protein] + ATP = O-phospho-L-threonyl-[protein] + ADP + H(+)</text>
        <dbReference type="Rhea" id="RHEA:46608"/>
        <dbReference type="Rhea" id="RHEA-COMP:11060"/>
        <dbReference type="Rhea" id="RHEA-COMP:11605"/>
        <dbReference type="ChEBI" id="CHEBI:15378"/>
        <dbReference type="ChEBI" id="CHEBI:30013"/>
        <dbReference type="ChEBI" id="CHEBI:30616"/>
        <dbReference type="ChEBI" id="CHEBI:61977"/>
        <dbReference type="ChEBI" id="CHEBI:456216"/>
        <dbReference type="EC" id="2.7.11.1"/>
    </reaction>
</comment>
<dbReference type="InterPro" id="IPR008271">
    <property type="entry name" value="Ser/Thr_kinase_AS"/>
</dbReference>
<evidence type="ECO:0000256" key="4">
    <source>
        <dbReference type="ARBA" id="ARBA00022741"/>
    </source>
</evidence>
<name>A0AAD4MXI1_9BILA</name>
<evidence type="ECO:0000256" key="6">
    <source>
        <dbReference type="ARBA" id="ARBA00022840"/>
    </source>
</evidence>
<dbReference type="GO" id="GO:0005524">
    <property type="term" value="F:ATP binding"/>
    <property type="evidence" value="ECO:0007669"/>
    <property type="project" value="UniProtKB-UniRule"/>
</dbReference>
<keyword evidence="4 9" id="KW-0547">Nucleotide-binding</keyword>
<protein>
    <recommendedName>
        <fullName evidence="1">non-specific serine/threonine protein kinase</fullName>
        <ecNumber evidence="1">2.7.11.1</ecNumber>
    </recommendedName>
</protein>
<feature type="binding site" evidence="9">
    <location>
        <position position="46"/>
    </location>
    <ligand>
        <name>ATP</name>
        <dbReference type="ChEBI" id="CHEBI:30616"/>
    </ligand>
</feature>
<dbReference type="PROSITE" id="PS00107">
    <property type="entry name" value="PROTEIN_KINASE_ATP"/>
    <property type="match status" value="1"/>
</dbReference>
<dbReference type="FunFam" id="3.30.200.20:FF:000042">
    <property type="entry name" value="Aurora kinase A"/>
    <property type="match status" value="1"/>
</dbReference>
<dbReference type="GO" id="GO:0004674">
    <property type="term" value="F:protein serine/threonine kinase activity"/>
    <property type="evidence" value="ECO:0007669"/>
    <property type="project" value="UniProtKB-KW"/>
</dbReference>
<dbReference type="AlphaFoldDB" id="A0AAD4MXI1"/>
<sequence>MTGAADTKLQQRKRSDFLFLEELGEGSFSTVHLATEKSSSRKFAVKVCYKQQIIREKRVQQIFREKEILLMLSTKENAHPFIVQLLCTFQDHDSLYFVLTLATRKDLLKKIREHKKNPLTVAQCRFVTAELLSAMSHMHSFHVVHRDIKPENILIKEDGHIMLSDFGCAKRLDAPAATLAQPTPPPPPTKPEGDKDEEDTESGAEDDAVANGSSGPKQRKSSFVGTSHYVSPEVLNGKEVQQACDYWAFAVVLFEMLTNGRRPFSDISEYLIYKRILKLLYSFNDDFAPGSEDAKQLISSILLLEPEKRLGSVERGGALPVKQHKFFADVDWSNLPKQPSPFFYQRNTFFTNSLSSCNQRVQTTTPCYSTLSKARKNRADPRIPTT</sequence>
<comment type="caution">
    <text evidence="13">The sequence shown here is derived from an EMBL/GenBank/DDBJ whole genome shotgun (WGS) entry which is preliminary data.</text>
</comment>
<evidence type="ECO:0000256" key="3">
    <source>
        <dbReference type="ARBA" id="ARBA00022679"/>
    </source>
</evidence>
<evidence type="ECO:0000256" key="10">
    <source>
        <dbReference type="RuleBase" id="RU000304"/>
    </source>
</evidence>
<evidence type="ECO:0000256" key="5">
    <source>
        <dbReference type="ARBA" id="ARBA00022777"/>
    </source>
</evidence>
<keyword evidence="14" id="KW-1185">Reference proteome</keyword>
<feature type="compositionally biased region" description="Acidic residues" evidence="11">
    <location>
        <begin position="194"/>
        <end position="208"/>
    </location>
</feature>
<dbReference type="Pfam" id="PF00069">
    <property type="entry name" value="Pkinase"/>
    <property type="match status" value="2"/>
</dbReference>
<evidence type="ECO:0000256" key="9">
    <source>
        <dbReference type="PROSITE-ProRule" id="PRU10141"/>
    </source>
</evidence>
<organism evidence="13 14">
    <name type="scientific">Ditylenchus destructor</name>
    <dbReference type="NCBI Taxonomy" id="166010"/>
    <lineage>
        <taxon>Eukaryota</taxon>
        <taxon>Metazoa</taxon>
        <taxon>Ecdysozoa</taxon>
        <taxon>Nematoda</taxon>
        <taxon>Chromadorea</taxon>
        <taxon>Rhabditida</taxon>
        <taxon>Tylenchina</taxon>
        <taxon>Tylenchomorpha</taxon>
        <taxon>Sphaerularioidea</taxon>
        <taxon>Anguinidae</taxon>
        <taxon>Anguininae</taxon>
        <taxon>Ditylenchus</taxon>
    </lineage>
</organism>
<dbReference type="EC" id="2.7.11.1" evidence="1"/>
<dbReference type="SUPFAM" id="SSF56112">
    <property type="entry name" value="Protein kinase-like (PK-like)"/>
    <property type="match status" value="1"/>
</dbReference>
<comment type="similarity">
    <text evidence="10">Belongs to the protein kinase superfamily.</text>
</comment>
<feature type="compositionally biased region" description="Polar residues" evidence="11">
    <location>
        <begin position="211"/>
        <end position="223"/>
    </location>
</feature>
<proteinExistence type="inferred from homology"/>
<keyword evidence="3" id="KW-0808">Transferase</keyword>
<dbReference type="InterPro" id="IPR000719">
    <property type="entry name" value="Prot_kinase_dom"/>
</dbReference>
<evidence type="ECO:0000256" key="8">
    <source>
        <dbReference type="ARBA" id="ARBA00048679"/>
    </source>
</evidence>
<reference evidence="13" key="1">
    <citation type="submission" date="2022-01" db="EMBL/GenBank/DDBJ databases">
        <title>Genome Sequence Resource for Two Populations of Ditylenchus destructor, the Migratory Endoparasitic Phytonematode.</title>
        <authorList>
            <person name="Zhang H."/>
            <person name="Lin R."/>
            <person name="Xie B."/>
        </authorList>
    </citation>
    <scope>NUCLEOTIDE SEQUENCE</scope>
    <source>
        <strain evidence="13">BazhouSP</strain>
    </source>
</reference>
<feature type="domain" description="Protein kinase" evidence="12">
    <location>
        <begin position="17"/>
        <end position="327"/>
    </location>
</feature>
<dbReference type="SMART" id="SM00220">
    <property type="entry name" value="S_TKc"/>
    <property type="match status" value="1"/>
</dbReference>
<evidence type="ECO:0000313" key="13">
    <source>
        <dbReference type="EMBL" id="KAI1708489.1"/>
    </source>
</evidence>
<dbReference type="PANTHER" id="PTHR24356">
    <property type="entry name" value="SERINE/THREONINE-PROTEIN KINASE"/>
    <property type="match status" value="1"/>
</dbReference>
<dbReference type="InterPro" id="IPR011009">
    <property type="entry name" value="Kinase-like_dom_sf"/>
</dbReference>
<evidence type="ECO:0000256" key="2">
    <source>
        <dbReference type="ARBA" id="ARBA00022527"/>
    </source>
</evidence>
<accession>A0AAD4MXI1</accession>
<dbReference type="GO" id="GO:0035556">
    <property type="term" value="P:intracellular signal transduction"/>
    <property type="evidence" value="ECO:0007669"/>
    <property type="project" value="TreeGrafter"/>
</dbReference>
<dbReference type="InterPro" id="IPR050236">
    <property type="entry name" value="Ser_Thr_kinase_AGC"/>
</dbReference>
<comment type="catalytic activity">
    <reaction evidence="8">
        <text>L-seryl-[protein] + ATP = O-phospho-L-seryl-[protein] + ADP + H(+)</text>
        <dbReference type="Rhea" id="RHEA:17989"/>
        <dbReference type="Rhea" id="RHEA-COMP:9863"/>
        <dbReference type="Rhea" id="RHEA-COMP:11604"/>
        <dbReference type="ChEBI" id="CHEBI:15378"/>
        <dbReference type="ChEBI" id="CHEBI:29999"/>
        <dbReference type="ChEBI" id="CHEBI:30616"/>
        <dbReference type="ChEBI" id="CHEBI:83421"/>
        <dbReference type="ChEBI" id="CHEBI:456216"/>
        <dbReference type="EC" id="2.7.11.1"/>
    </reaction>
</comment>
<dbReference type="Gene3D" id="3.30.200.20">
    <property type="entry name" value="Phosphorylase Kinase, domain 1"/>
    <property type="match status" value="1"/>
</dbReference>
<feature type="region of interest" description="Disordered" evidence="11">
    <location>
        <begin position="176"/>
        <end position="223"/>
    </location>
</feature>
<evidence type="ECO:0000256" key="1">
    <source>
        <dbReference type="ARBA" id="ARBA00012513"/>
    </source>
</evidence>
<dbReference type="PROSITE" id="PS00108">
    <property type="entry name" value="PROTEIN_KINASE_ST"/>
    <property type="match status" value="1"/>
</dbReference>
<evidence type="ECO:0000256" key="7">
    <source>
        <dbReference type="ARBA" id="ARBA00047899"/>
    </source>
</evidence>
<dbReference type="Gene3D" id="1.10.510.10">
    <property type="entry name" value="Transferase(Phosphotransferase) domain 1"/>
    <property type="match status" value="2"/>
</dbReference>
<gene>
    <name evidence="13" type="ORF">DdX_11877</name>
</gene>
<keyword evidence="2 10" id="KW-0723">Serine/threonine-protein kinase</keyword>
<dbReference type="EMBL" id="JAKKPZ010000035">
    <property type="protein sequence ID" value="KAI1708489.1"/>
    <property type="molecule type" value="Genomic_DNA"/>
</dbReference>
<keyword evidence="5 13" id="KW-0418">Kinase</keyword>
<dbReference type="PANTHER" id="PTHR24356:SF163">
    <property type="entry name" value="3-PHOSPHOINOSITIDE-DEPENDENT PROTEIN KINASE 1-RELATED"/>
    <property type="match status" value="1"/>
</dbReference>
<dbReference type="Proteomes" id="UP001201812">
    <property type="component" value="Unassembled WGS sequence"/>
</dbReference>